<dbReference type="Pfam" id="PF03861">
    <property type="entry name" value="ANTAR"/>
    <property type="match status" value="1"/>
</dbReference>
<proteinExistence type="predicted"/>
<accession>F6DN64</accession>
<dbReference type="Gene3D" id="3.40.50.2300">
    <property type="match status" value="1"/>
</dbReference>
<dbReference type="SMART" id="SM01012">
    <property type="entry name" value="ANTAR"/>
    <property type="match status" value="1"/>
</dbReference>
<dbReference type="AlphaFoldDB" id="F6DN64"/>
<dbReference type="Pfam" id="PF00072">
    <property type="entry name" value="Response_reg"/>
    <property type="match status" value="1"/>
</dbReference>
<evidence type="ECO:0000313" key="7">
    <source>
        <dbReference type="Proteomes" id="UP000009234"/>
    </source>
</evidence>
<dbReference type="EMBL" id="CP002780">
    <property type="protein sequence ID" value="AEG60653.1"/>
    <property type="molecule type" value="Genomic_DNA"/>
</dbReference>
<dbReference type="PANTHER" id="PTHR43228">
    <property type="entry name" value="TWO-COMPONENT RESPONSE REGULATOR"/>
    <property type="match status" value="1"/>
</dbReference>
<dbReference type="PIRSF" id="PIRSF036382">
    <property type="entry name" value="RR_antiterm"/>
    <property type="match status" value="1"/>
</dbReference>
<dbReference type="PROSITE" id="PS50921">
    <property type="entry name" value="ANTAR"/>
    <property type="match status" value="1"/>
</dbReference>
<dbReference type="GO" id="GO:0000160">
    <property type="term" value="P:phosphorelay signal transduction system"/>
    <property type="evidence" value="ECO:0007669"/>
    <property type="project" value="InterPro"/>
</dbReference>
<evidence type="ECO:0000256" key="3">
    <source>
        <dbReference type="PROSITE-ProRule" id="PRU00169"/>
    </source>
</evidence>
<dbReference type="Proteomes" id="UP000009234">
    <property type="component" value="Chromosome"/>
</dbReference>
<comment type="function">
    <text evidence="2">May play the central regulatory role in sporulation. It may be an element of the effector pathway responsible for the activation of sporulation genes in response to nutritional stress. Spo0A may act in concert with spo0H (a sigma factor) to control the expression of some genes that are critical to the sporulation process.</text>
</comment>
<keyword evidence="7" id="KW-1185">Reference proteome</keyword>
<dbReference type="KEGG" id="dru:Desru_2412"/>
<dbReference type="SUPFAM" id="SSF52172">
    <property type="entry name" value="CheY-like"/>
    <property type="match status" value="1"/>
</dbReference>
<dbReference type="eggNOG" id="COG3707">
    <property type="taxonomic scope" value="Bacteria"/>
</dbReference>
<dbReference type="HOGENOM" id="CLU_000445_65_0_9"/>
<dbReference type="SMART" id="SM00448">
    <property type="entry name" value="REC"/>
    <property type="match status" value="1"/>
</dbReference>
<evidence type="ECO:0000256" key="1">
    <source>
        <dbReference type="ARBA" id="ARBA00018672"/>
    </source>
</evidence>
<protein>
    <recommendedName>
        <fullName evidence="1">Stage 0 sporulation protein A homolog</fullName>
    </recommendedName>
</protein>
<reference evidence="7" key="1">
    <citation type="submission" date="2011-05" db="EMBL/GenBank/DDBJ databases">
        <title>Complete sequence of Desulfotomaculum ruminis DSM 2154.</title>
        <authorList>
            <person name="Lucas S."/>
            <person name="Copeland A."/>
            <person name="Lapidus A."/>
            <person name="Cheng J.-F."/>
            <person name="Goodwin L."/>
            <person name="Pitluck S."/>
            <person name="Lu M."/>
            <person name="Detter J.C."/>
            <person name="Han C."/>
            <person name="Tapia R."/>
            <person name="Land M."/>
            <person name="Hauser L."/>
            <person name="Kyrpides N."/>
            <person name="Ivanova N."/>
            <person name="Mikhailova N."/>
            <person name="Pagani I."/>
            <person name="Stams A.J.M."/>
            <person name="Plugge C.M."/>
            <person name="Muyzer G."/>
            <person name="Kuever J."/>
            <person name="Parshina S.N."/>
            <person name="Ivanova A.E."/>
            <person name="Nazina T.N."/>
            <person name="Brambilla E."/>
            <person name="Spring S."/>
            <person name="Klenk H.-P."/>
            <person name="Woyke T."/>
        </authorList>
    </citation>
    <scope>NUCLEOTIDE SEQUENCE [LARGE SCALE GENOMIC DNA]</scope>
    <source>
        <strain evidence="7">ATCC 23193 / DSM 2154 / NCIB 8452 / DL</strain>
    </source>
</reference>
<feature type="modified residue" description="4-aspartylphosphate" evidence="3">
    <location>
        <position position="73"/>
    </location>
</feature>
<dbReference type="PROSITE" id="PS50110">
    <property type="entry name" value="RESPONSE_REGULATORY"/>
    <property type="match status" value="1"/>
</dbReference>
<gene>
    <name evidence="6" type="ordered locus">Desru_2412</name>
</gene>
<dbReference type="Gene3D" id="1.10.10.10">
    <property type="entry name" value="Winged helix-like DNA-binding domain superfamily/Winged helix DNA-binding domain"/>
    <property type="match status" value="1"/>
</dbReference>
<dbReference type="PANTHER" id="PTHR43228:SF6">
    <property type="entry name" value="RESPONSE REGULATOR RECEIVER"/>
    <property type="match status" value="1"/>
</dbReference>
<keyword evidence="3" id="KW-0597">Phosphoprotein</keyword>
<dbReference type="InterPro" id="IPR011006">
    <property type="entry name" value="CheY-like_superfamily"/>
</dbReference>
<evidence type="ECO:0000313" key="6">
    <source>
        <dbReference type="EMBL" id="AEG60653.1"/>
    </source>
</evidence>
<evidence type="ECO:0000256" key="2">
    <source>
        <dbReference type="ARBA" id="ARBA00024867"/>
    </source>
</evidence>
<evidence type="ECO:0000259" key="4">
    <source>
        <dbReference type="PROSITE" id="PS50110"/>
    </source>
</evidence>
<reference evidence="6 7" key="2">
    <citation type="journal article" date="2012" name="Stand. Genomic Sci.">
        <title>Complete genome sequence of the sulfate-reducing firmicute Desulfotomaculum ruminis type strain (DL(T)).</title>
        <authorList>
            <person name="Spring S."/>
            <person name="Visser M."/>
            <person name="Lu M."/>
            <person name="Copeland A."/>
            <person name="Lapidus A."/>
            <person name="Lucas S."/>
            <person name="Cheng J.F."/>
            <person name="Han C."/>
            <person name="Tapia R."/>
            <person name="Goodwin L.A."/>
            <person name="Pitluck S."/>
            <person name="Ivanova N."/>
            <person name="Land M."/>
            <person name="Hauser L."/>
            <person name="Larimer F."/>
            <person name="Rohde M."/>
            <person name="Goker M."/>
            <person name="Detter J.C."/>
            <person name="Kyrpides N.C."/>
            <person name="Woyke T."/>
            <person name="Schaap P.J."/>
            <person name="Plugge C.M."/>
            <person name="Muyzer G."/>
            <person name="Kuever J."/>
            <person name="Pereira I.A."/>
            <person name="Parshina S.N."/>
            <person name="Bernier-Latmani R."/>
            <person name="Stams A.J."/>
            <person name="Klenk H.P."/>
        </authorList>
    </citation>
    <scope>NUCLEOTIDE SEQUENCE [LARGE SCALE GENOMIC DNA]</scope>
    <source>
        <strain evidence="7">ATCC 23193 / DSM 2154 / NCIB 8452 / DL</strain>
    </source>
</reference>
<dbReference type="InterPro" id="IPR005561">
    <property type="entry name" value="ANTAR"/>
</dbReference>
<name>F6DN64_DESRL</name>
<dbReference type="InterPro" id="IPR036388">
    <property type="entry name" value="WH-like_DNA-bd_sf"/>
</dbReference>
<dbReference type="STRING" id="696281.Desru_2412"/>
<dbReference type="InterPro" id="IPR001789">
    <property type="entry name" value="Sig_transdc_resp-reg_receiver"/>
</dbReference>
<dbReference type="InterPro" id="IPR008327">
    <property type="entry name" value="Sig_transdc_resp-reg_antiterm"/>
</dbReference>
<feature type="domain" description="ANTAR" evidence="5">
    <location>
        <begin position="144"/>
        <end position="205"/>
    </location>
</feature>
<dbReference type="InterPro" id="IPR052048">
    <property type="entry name" value="ST_Response_Regulator"/>
</dbReference>
<feature type="domain" description="Response regulatory" evidence="4">
    <location>
        <begin position="23"/>
        <end position="138"/>
    </location>
</feature>
<evidence type="ECO:0000259" key="5">
    <source>
        <dbReference type="PROSITE" id="PS50921"/>
    </source>
</evidence>
<dbReference type="GO" id="GO:0003723">
    <property type="term" value="F:RNA binding"/>
    <property type="evidence" value="ECO:0007669"/>
    <property type="project" value="InterPro"/>
</dbReference>
<organism evidence="6 7">
    <name type="scientific">Desulforamulus ruminis (strain ATCC 23193 / DSM 2154 / NCIMB 8452 / DL)</name>
    <name type="common">Desulfotomaculum ruminis</name>
    <dbReference type="NCBI Taxonomy" id="696281"/>
    <lineage>
        <taxon>Bacteria</taxon>
        <taxon>Bacillati</taxon>
        <taxon>Bacillota</taxon>
        <taxon>Clostridia</taxon>
        <taxon>Eubacteriales</taxon>
        <taxon>Peptococcaceae</taxon>
        <taxon>Desulforamulus</taxon>
    </lineage>
</organism>
<sequence>MPGCNDSDKLIDKRISLAVRQMKVVIAEDEPIIRMDIRNMLKELNHQVVAECRHGKAAVELAIKQQPDIILMDIKMMTGTDGLGATREIVKRMLAPVVLLTSYCDPETIEEAITCGALGYLTKPVDKEKLGPCLMIARHRFQELSRLNREVRKLSTAVADREIISRSKTLLQKKLGCSEEEAYQYLRKISMDQHKSMGSVAKEMLNQN</sequence>